<evidence type="ECO:0000313" key="11">
    <source>
        <dbReference type="Proteomes" id="UP000060487"/>
    </source>
</evidence>
<dbReference type="SUPFAM" id="SSF53335">
    <property type="entry name" value="S-adenosyl-L-methionine-dependent methyltransferases"/>
    <property type="match status" value="2"/>
</dbReference>
<organism evidence="10 11">
    <name type="scientific">Candidatus Magnetominusculus xianensis</name>
    <dbReference type="NCBI Taxonomy" id="1748249"/>
    <lineage>
        <taxon>Bacteria</taxon>
        <taxon>Pseudomonadati</taxon>
        <taxon>Nitrospirota</taxon>
        <taxon>Nitrospiria</taxon>
        <taxon>Nitrospirales</taxon>
        <taxon>Nitrospiraceae</taxon>
        <taxon>Candidatus Magnetominusculus</taxon>
    </lineage>
</organism>
<dbReference type="PROSITE" id="PS00093">
    <property type="entry name" value="N4_MTASE"/>
    <property type="match status" value="1"/>
</dbReference>
<protein>
    <recommendedName>
        <fullName evidence="2">site-specific DNA-methyltransferase (cytosine-N(4)-specific)</fullName>
        <ecNumber evidence="2">2.1.1.113</ecNumber>
    </recommendedName>
</protein>
<keyword evidence="4" id="KW-0808">Transferase</keyword>
<accession>A0ABR5SHU7</accession>
<evidence type="ECO:0000256" key="4">
    <source>
        <dbReference type="ARBA" id="ARBA00022679"/>
    </source>
</evidence>
<gene>
    <name evidence="10" type="ORF">ASN18_0711</name>
</gene>
<keyword evidence="7" id="KW-0238">DNA-binding</keyword>
<evidence type="ECO:0000256" key="3">
    <source>
        <dbReference type="ARBA" id="ARBA00022603"/>
    </source>
</evidence>
<evidence type="ECO:0000256" key="7">
    <source>
        <dbReference type="ARBA" id="ARBA00023125"/>
    </source>
</evidence>
<dbReference type="Proteomes" id="UP000060487">
    <property type="component" value="Unassembled WGS sequence"/>
</dbReference>
<sequence length="363" mass="42184">MSLEWHGSAYASESTLHQISPYIGKMKTSMSKALITTFTNKNDTIYDPFSGSGNVALESWIAGRNVIACDLNPYAALITKAKLFPALSIEELLIKISNIDYFVNSTLHEIDLQEIPEWVRAFFNPKTLIEIIAWVKVLKRNRDIFLLSCLLGILHHQRPGFLSYPSSHAVPYLRDKKFPQNEYPEMYEYRPVRERIEKKVMRTLKRVPFLDVKLKRKCYQKDAVKFSPKEMVNAIITSPPYMKQLDYGRDNRLRLWFLGINDWKSLNTKISPSEKQFIILCRNCLERWKSVLVHNGLCILVIGDTFSSTYKMSLHELLIHIAVNEVKGYSLEWKHTESIPNIRRVRRNCVGSNTETIIVLRKK</sequence>
<keyword evidence="5" id="KW-0949">S-adenosyl-L-methionine</keyword>
<evidence type="ECO:0000256" key="2">
    <source>
        <dbReference type="ARBA" id="ARBA00012185"/>
    </source>
</evidence>
<reference evidence="10 11" key="1">
    <citation type="submission" date="2015-11" db="EMBL/GenBank/DDBJ databases">
        <authorList>
            <person name="Lin W."/>
        </authorList>
    </citation>
    <scope>NUCLEOTIDE SEQUENCE [LARGE SCALE GENOMIC DNA]</scope>
    <source>
        <strain evidence="10 11">HCH-1</strain>
    </source>
</reference>
<dbReference type="Pfam" id="PF01555">
    <property type="entry name" value="N6_N4_Mtase"/>
    <property type="match status" value="1"/>
</dbReference>
<dbReference type="InterPro" id="IPR002941">
    <property type="entry name" value="DNA_methylase_N4/N6"/>
</dbReference>
<dbReference type="EMBL" id="LNQR01000028">
    <property type="protein sequence ID" value="KWT91809.1"/>
    <property type="molecule type" value="Genomic_DNA"/>
</dbReference>
<comment type="catalytic activity">
    <reaction evidence="8">
        <text>a 2'-deoxycytidine in DNA + S-adenosyl-L-methionine = an N(4)-methyl-2'-deoxycytidine in DNA + S-adenosyl-L-homocysteine + H(+)</text>
        <dbReference type="Rhea" id="RHEA:16857"/>
        <dbReference type="Rhea" id="RHEA-COMP:11369"/>
        <dbReference type="Rhea" id="RHEA-COMP:13674"/>
        <dbReference type="ChEBI" id="CHEBI:15378"/>
        <dbReference type="ChEBI" id="CHEBI:57856"/>
        <dbReference type="ChEBI" id="CHEBI:59789"/>
        <dbReference type="ChEBI" id="CHEBI:85452"/>
        <dbReference type="ChEBI" id="CHEBI:137933"/>
        <dbReference type="EC" id="2.1.1.113"/>
    </reaction>
</comment>
<dbReference type="EC" id="2.1.1.113" evidence="2"/>
<name>A0ABR5SHU7_9BACT</name>
<comment type="caution">
    <text evidence="10">The sequence shown here is derived from an EMBL/GenBank/DDBJ whole genome shotgun (WGS) entry which is preliminary data.</text>
</comment>
<comment type="similarity">
    <text evidence="1">Belongs to the N(4)/N(6)-methyltransferase family. N(4) subfamily.</text>
</comment>
<dbReference type="GO" id="GO:0032259">
    <property type="term" value="P:methylation"/>
    <property type="evidence" value="ECO:0007669"/>
    <property type="project" value="UniProtKB-KW"/>
</dbReference>
<dbReference type="Gene3D" id="3.40.50.150">
    <property type="entry name" value="Vaccinia Virus protein VP39"/>
    <property type="match status" value="2"/>
</dbReference>
<evidence type="ECO:0000256" key="5">
    <source>
        <dbReference type="ARBA" id="ARBA00022691"/>
    </source>
</evidence>
<evidence type="ECO:0000256" key="8">
    <source>
        <dbReference type="ARBA" id="ARBA00049120"/>
    </source>
</evidence>
<dbReference type="InterPro" id="IPR017985">
    <property type="entry name" value="MeTrfase_CN4_CS"/>
</dbReference>
<evidence type="ECO:0000259" key="9">
    <source>
        <dbReference type="Pfam" id="PF01555"/>
    </source>
</evidence>
<dbReference type="GO" id="GO:0008168">
    <property type="term" value="F:methyltransferase activity"/>
    <property type="evidence" value="ECO:0007669"/>
    <property type="project" value="UniProtKB-KW"/>
</dbReference>
<keyword evidence="11" id="KW-1185">Reference proteome</keyword>
<proteinExistence type="inferred from homology"/>
<evidence type="ECO:0000256" key="6">
    <source>
        <dbReference type="ARBA" id="ARBA00022747"/>
    </source>
</evidence>
<feature type="domain" description="DNA methylase N-4/N-6" evidence="9">
    <location>
        <begin position="29"/>
        <end position="78"/>
    </location>
</feature>
<dbReference type="InterPro" id="IPR029063">
    <property type="entry name" value="SAM-dependent_MTases_sf"/>
</dbReference>
<evidence type="ECO:0000256" key="1">
    <source>
        <dbReference type="ARBA" id="ARBA00010203"/>
    </source>
</evidence>
<evidence type="ECO:0000313" key="10">
    <source>
        <dbReference type="EMBL" id="KWT91809.1"/>
    </source>
</evidence>
<keyword evidence="6" id="KW-0680">Restriction system</keyword>
<keyword evidence="3 10" id="KW-0489">Methyltransferase</keyword>